<evidence type="ECO:0000313" key="3">
    <source>
        <dbReference type="EMBL" id="CAF9940309.1"/>
    </source>
</evidence>
<keyword evidence="2" id="KW-0732">Signal</keyword>
<comment type="caution">
    <text evidence="3">The sequence shown here is derived from an EMBL/GenBank/DDBJ whole genome shotgun (WGS) entry which is preliminary data.</text>
</comment>
<gene>
    <name evidence="3" type="ORF">HETSPECPRED_002370</name>
</gene>
<dbReference type="Proteomes" id="UP000664521">
    <property type="component" value="Unassembled WGS sequence"/>
</dbReference>
<evidence type="ECO:0000256" key="1">
    <source>
        <dbReference type="SAM" id="MobiDB-lite"/>
    </source>
</evidence>
<feature type="chain" id="PRO_5034575683" evidence="2">
    <location>
        <begin position="26"/>
        <end position="190"/>
    </location>
</feature>
<keyword evidence="4" id="KW-1185">Reference proteome</keyword>
<dbReference type="EMBL" id="CAJPDS010000150">
    <property type="protein sequence ID" value="CAF9940309.1"/>
    <property type="molecule type" value="Genomic_DNA"/>
</dbReference>
<dbReference type="AlphaFoldDB" id="A0A8H3PHC5"/>
<feature type="region of interest" description="Disordered" evidence="1">
    <location>
        <begin position="28"/>
        <end position="47"/>
    </location>
</feature>
<proteinExistence type="predicted"/>
<sequence>MYIPHACIVLTIAFYATSHPAPTLASQNQNISKRSAQQPGNNLALPAQTTNSSLANIDVPREIECYTQEPGRPFITYDSCLLLFTRVSSHRMFRNAQEYSPGYAKTPWIWRSGRDCEIQVWAGRVSEASDQYIMAMAAWYVLPWRPRFLSYDLQVEKVFVWCEVVGYFRSNAGERRRSEVLRFLILVLMD</sequence>
<feature type="signal peptide" evidence="2">
    <location>
        <begin position="1"/>
        <end position="25"/>
    </location>
</feature>
<accession>A0A8H3PHC5</accession>
<reference evidence="3" key="1">
    <citation type="submission" date="2021-03" db="EMBL/GenBank/DDBJ databases">
        <authorList>
            <person name="Tagirdzhanova G."/>
        </authorList>
    </citation>
    <scope>NUCLEOTIDE SEQUENCE</scope>
</reference>
<evidence type="ECO:0000313" key="4">
    <source>
        <dbReference type="Proteomes" id="UP000664521"/>
    </source>
</evidence>
<organism evidence="3 4">
    <name type="scientific">Heterodermia speciosa</name>
    <dbReference type="NCBI Taxonomy" id="116794"/>
    <lineage>
        <taxon>Eukaryota</taxon>
        <taxon>Fungi</taxon>
        <taxon>Dikarya</taxon>
        <taxon>Ascomycota</taxon>
        <taxon>Pezizomycotina</taxon>
        <taxon>Lecanoromycetes</taxon>
        <taxon>OSLEUM clade</taxon>
        <taxon>Lecanoromycetidae</taxon>
        <taxon>Caliciales</taxon>
        <taxon>Physciaceae</taxon>
        <taxon>Heterodermia</taxon>
    </lineage>
</organism>
<name>A0A8H3PHC5_9LECA</name>
<protein>
    <submittedName>
        <fullName evidence="3">Uncharacterized protein</fullName>
    </submittedName>
</protein>
<evidence type="ECO:0000256" key="2">
    <source>
        <dbReference type="SAM" id="SignalP"/>
    </source>
</evidence>